<dbReference type="InterPro" id="IPR012347">
    <property type="entry name" value="Ferritin-like"/>
</dbReference>
<comment type="caution">
    <text evidence="4">The sequence shown here is derived from an EMBL/GenBank/DDBJ whole genome shotgun (WGS) entry which is preliminary data.</text>
</comment>
<dbReference type="SUPFAM" id="SSF47240">
    <property type="entry name" value="Ferritin-like"/>
    <property type="match status" value="1"/>
</dbReference>
<dbReference type="Gene3D" id="1.20.1260.10">
    <property type="match status" value="1"/>
</dbReference>
<evidence type="ECO:0000313" key="5">
    <source>
        <dbReference type="Proteomes" id="UP001529338"/>
    </source>
</evidence>
<name>A0ABT7SIU1_9CELL</name>
<organism evidence="4 5">
    <name type="scientific">Cellulomonas alba</name>
    <dbReference type="NCBI Taxonomy" id="3053467"/>
    <lineage>
        <taxon>Bacteria</taxon>
        <taxon>Bacillati</taxon>
        <taxon>Actinomycetota</taxon>
        <taxon>Actinomycetes</taxon>
        <taxon>Micrococcales</taxon>
        <taxon>Cellulomonadaceae</taxon>
        <taxon>Cellulomonas</taxon>
    </lineage>
</organism>
<evidence type="ECO:0000256" key="2">
    <source>
        <dbReference type="SAM" id="SignalP"/>
    </source>
</evidence>
<evidence type="ECO:0000313" key="4">
    <source>
        <dbReference type="EMBL" id="MDM7856104.1"/>
    </source>
</evidence>
<feature type="domain" description="DUF4439" evidence="3">
    <location>
        <begin position="212"/>
        <end position="339"/>
    </location>
</feature>
<keyword evidence="2" id="KW-0732">Signal</keyword>
<dbReference type="EMBL" id="JAUCGQ010000002">
    <property type="protein sequence ID" value="MDM7856104.1"/>
    <property type="molecule type" value="Genomic_DNA"/>
</dbReference>
<feature type="compositionally biased region" description="Low complexity" evidence="1">
    <location>
        <begin position="113"/>
        <end position="122"/>
    </location>
</feature>
<dbReference type="InterPro" id="IPR006311">
    <property type="entry name" value="TAT_signal"/>
</dbReference>
<gene>
    <name evidence="4" type="ORF">QRT04_14295</name>
</gene>
<dbReference type="RefSeq" id="WP_289456178.1">
    <property type="nucleotide sequence ID" value="NZ_JAUCGQ010000002.1"/>
</dbReference>
<proteinExistence type="predicted"/>
<dbReference type="InterPro" id="IPR009078">
    <property type="entry name" value="Ferritin-like_SF"/>
</dbReference>
<accession>A0ABT7SIU1</accession>
<sequence>MRTGRPRPSRRRAVRALAAGLVAVGLAAPLAGCDLRTESAPPVAPSPDAVERVRGGQVARSVGLEQAAQAALTTPAGSAKVVAAVLTDVAAFSARHATELGGTYRSGLPDDSASPLPTTTAATPATPAQVLAALVGARDAALGDADGVGDGGLARLLASVGTSRAELATRLAVALRTKVPASSAAAKPAASTPAPGPTPTAGTPFTDADAQALVRAQDQAGYGFEVVAAQLSGAERTRAVAAAARHRLTAAELAADAGIAGTPDDPRRAAYTLPAGLSDPKVVRTLARSLETSLADAYATAVAHTSAGQRADAVAGLRAATADARTWGAAAVAFPGMPELAQDHTG</sequence>
<evidence type="ECO:0000259" key="3">
    <source>
        <dbReference type="Pfam" id="PF14530"/>
    </source>
</evidence>
<feature type="signal peptide" evidence="2">
    <location>
        <begin position="1"/>
        <end position="27"/>
    </location>
</feature>
<reference evidence="4 5" key="1">
    <citation type="submission" date="2023-06" db="EMBL/GenBank/DDBJ databases">
        <title>Cellulomonas sp. MW4 Whole genome sequence.</title>
        <authorList>
            <person name="Park S."/>
        </authorList>
    </citation>
    <scope>NUCLEOTIDE SEQUENCE [LARGE SCALE GENOMIC DNA]</scope>
    <source>
        <strain evidence="4 5">MW4</strain>
    </source>
</reference>
<feature type="region of interest" description="Disordered" evidence="1">
    <location>
        <begin position="103"/>
        <end position="122"/>
    </location>
</feature>
<dbReference type="InterPro" id="IPR029447">
    <property type="entry name" value="DUF4439"/>
</dbReference>
<feature type="chain" id="PRO_5045329544" evidence="2">
    <location>
        <begin position="28"/>
        <end position="346"/>
    </location>
</feature>
<protein>
    <submittedName>
        <fullName evidence="4">DUF4439 domain-containing protein</fullName>
    </submittedName>
</protein>
<dbReference type="PROSITE" id="PS51318">
    <property type="entry name" value="TAT"/>
    <property type="match status" value="1"/>
</dbReference>
<dbReference type="Pfam" id="PF14530">
    <property type="entry name" value="DUF4439"/>
    <property type="match status" value="1"/>
</dbReference>
<evidence type="ECO:0000256" key="1">
    <source>
        <dbReference type="SAM" id="MobiDB-lite"/>
    </source>
</evidence>
<dbReference type="Proteomes" id="UP001529338">
    <property type="component" value="Unassembled WGS sequence"/>
</dbReference>
<feature type="region of interest" description="Disordered" evidence="1">
    <location>
        <begin position="182"/>
        <end position="205"/>
    </location>
</feature>
<keyword evidence="5" id="KW-1185">Reference proteome</keyword>